<evidence type="ECO:0000313" key="2">
    <source>
        <dbReference type="Proteomes" id="UP000053641"/>
    </source>
</evidence>
<evidence type="ECO:0000313" key="1">
    <source>
        <dbReference type="EMBL" id="KGL74445.1"/>
    </source>
</evidence>
<organism evidence="1 2">
    <name type="scientific">Tinamus guttatus</name>
    <name type="common">White-throated tinamou</name>
    <dbReference type="NCBI Taxonomy" id="94827"/>
    <lineage>
        <taxon>Eukaryota</taxon>
        <taxon>Metazoa</taxon>
        <taxon>Chordata</taxon>
        <taxon>Craniata</taxon>
        <taxon>Vertebrata</taxon>
        <taxon>Euteleostomi</taxon>
        <taxon>Archelosauria</taxon>
        <taxon>Archosauria</taxon>
        <taxon>Dinosauria</taxon>
        <taxon>Saurischia</taxon>
        <taxon>Theropoda</taxon>
        <taxon>Coelurosauria</taxon>
        <taxon>Aves</taxon>
        <taxon>Palaeognathae</taxon>
        <taxon>Tinamiformes</taxon>
        <taxon>Tinamidae</taxon>
        <taxon>Tinamus</taxon>
    </lineage>
</organism>
<accession>A0A099Z120</accession>
<protein>
    <submittedName>
        <fullName evidence="1">Uncharacterized protein</fullName>
    </submittedName>
</protein>
<dbReference type="AlphaFoldDB" id="A0A099Z120"/>
<feature type="non-terminal residue" evidence="1">
    <location>
        <position position="37"/>
    </location>
</feature>
<dbReference type="EMBL" id="KL887050">
    <property type="protein sequence ID" value="KGL74445.1"/>
    <property type="molecule type" value="Genomic_DNA"/>
</dbReference>
<name>A0A099Z120_TINGU</name>
<feature type="non-terminal residue" evidence="1">
    <location>
        <position position="1"/>
    </location>
</feature>
<keyword evidence="2" id="KW-1185">Reference proteome</keyword>
<proteinExistence type="predicted"/>
<gene>
    <name evidence="1" type="ORF">N309_12851</name>
</gene>
<sequence>SSDVVSNEAAFAYDLANVKPHEHLCGHQTVPQGFLKD</sequence>
<reference evidence="1 2" key="1">
    <citation type="submission" date="2014-06" db="EMBL/GenBank/DDBJ databases">
        <title>Genome evolution of avian class.</title>
        <authorList>
            <person name="Zhang G."/>
            <person name="Li C."/>
        </authorList>
    </citation>
    <scope>NUCLEOTIDE SEQUENCE [LARGE SCALE GENOMIC DNA]</scope>
    <source>
        <strain evidence="1">BGI_N309</strain>
    </source>
</reference>
<dbReference type="Proteomes" id="UP000053641">
    <property type="component" value="Unassembled WGS sequence"/>
</dbReference>